<organism evidence="1 2">
    <name type="scientific">Shewanella putrefaciens</name>
    <name type="common">Pseudomonas putrefaciens</name>
    <dbReference type="NCBI Taxonomy" id="24"/>
    <lineage>
        <taxon>Bacteria</taxon>
        <taxon>Pseudomonadati</taxon>
        <taxon>Pseudomonadota</taxon>
        <taxon>Gammaproteobacteria</taxon>
        <taxon>Alteromonadales</taxon>
        <taxon>Shewanellaceae</taxon>
        <taxon>Shewanella</taxon>
    </lineage>
</organism>
<gene>
    <name evidence="1" type="ORF">K3G22_11180</name>
</gene>
<sequence>MQFYISKTVRAKLHERHKVTEREIFECFFNRTHGYLQDSREEHLTDPVTLWFIAETDLGRILKVCFIQINEGIEIKTAYEPSTRNAIDFYYRIAKEC</sequence>
<evidence type="ECO:0000313" key="2">
    <source>
        <dbReference type="Proteomes" id="UP000827084"/>
    </source>
</evidence>
<name>A0ABX8XHN4_SHEPU</name>
<accession>A0ABX8XHN4</accession>
<dbReference type="EMBL" id="CP080635">
    <property type="protein sequence ID" value="QYX74746.1"/>
    <property type="molecule type" value="Genomic_DNA"/>
</dbReference>
<evidence type="ECO:0000313" key="1">
    <source>
        <dbReference type="EMBL" id="QYX74746.1"/>
    </source>
</evidence>
<reference evidence="1 2" key="1">
    <citation type="submission" date="2021-08" db="EMBL/GenBank/DDBJ databases">
        <title>Shewanella putrefaciens YZ-J, complete genome.</title>
        <authorList>
            <person name="Yi Z."/>
        </authorList>
    </citation>
    <scope>NUCLEOTIDE SEQUENCE [LARGE SCALE GENOMIC DNA]</scope>
    <source>
        <strain evidence="1 2">YZ-J</strain>
    </source>
</reference>
<dbReference type="Proteomes" id="UP000827084">
    <property type="component" value="Chromosome"/>
</dbReference>
<keyword evidence="2" id="KW-1185">Reference proteome</keyword>
<proteinExistence type="predicted"/>
<protein>
    <submittedName>
        <fullName evidence="1">DUF4258 domain-containing protein</fullName>
    </submittedName>
</protein>